<dbReference type="STRING" id="938405.SAMN02927895_04326"/>
<dbReference type="RefSeq" id="WP_090568263.1">
    <property type="nucleotide sequence ID" value="NZ_FMXZ01000015.1"/>
</dbReference>
<gene>
    <name evidence="1" type="ORF">SAMN04487779_1004239</name>
</gene>
<accession>A0A1G6S1Q1</accession>
<dbReference type="Proteomes" id="UP000198925">
    <property type="component" value="Unassembled WGS sequence"/>
</dbReference>
<dbReference type="OrthoDB" id="7274500at2"/>
<evidence type="ECO:0000313" key="2">
    <source>
        <dbReference type="Proteomes" id="UP000198925"/>
    </source>
</evidence>
<dbReference type="EMBL" id="FMZX01000004">
    <property type="protein sequence ID" value="SDD10850.1"/>
    <property type="molecule type" value="Genomic_DNA"/>
</dbReference>
<dbReference type="AlphaFoldDB" id="A0A1G6S1Q1"/>
<reference evidence="1 2" key="1">
    <citation type="submission" date="2016-10" db="EMBL/GenBank/DDBJ databases">
        <authorList>
            <person name="de Groot N.N."/>
        </authorList>
    </citation>
    <scope>NUCLEOTIDE SEQUENCE [LARGE SCALE GENOMIC DNA]</scope>
    <source>
        <strain evidence="1 2">CPCC 100156</strain>
    </source>
</reference>
<evidence type="ECO:0000313" key="1">
    <source>
        <dbReference type="EMBL" id="SDD10850.1"/>
    </source>
</evidence>
<organism evidence="1 2">
    <name type="scientific">Belnapia rosea</name>
    <dbReference type="NCBI Taxonomy" id="938405"/>
    <lineage>
        <taxon>Bacteria</taxon>
        <taxon>Pseudomonadati</taxon>
        <taxon>Pseudomonadota</taxon>
        <taxon>Alphaproteobacteria</taxon>
        <taxon>Acetobacterales</taxon>
        <taxon>Roseomonadaceae</taxon>
        <taxon>Belnapia</taxon>
    </lineage>
</organism>
<protein>
    <submittedName>
        <fullName evidence="1">Uncharacterized protein</fullName>
    </submittedName>
</protein>
<name>A0A1G6S1Q1_9PROT</name>
<keyword evidence="2" id="KW-1185">Reference proteome</keyword>
<sequence length="101" mass="10739">MAAKRKLLVAGDFAGAAALLFRDYRNFVGICAEEPDDAVIKAFASRHTAGRTALAHIDQLLKLAAETGDEAQQQAVSDVLAEWRSIMPQLPEEENDGGAGG</sequence>
<proteinExistence type="predicted"/>